<gene>
    <name evidence="3" type="ORF">PCL_07678</name>
    <name evidence="2" type="ORF">Purlil1_4435</name>
</gene>
<feature type="region of interest" description="Disordered" evidence="1">
    <location>
        <begin position="308"/>
        <end position="327"/>
    </location>
</feature>
<evidence type="ECO:0000313" key="5">
    <source>
        <dbReference type="Proteomes" id="UP001287286"/>
    </source>
</evidence>
<feature type="region of interest" description="Disordered" evidence="1">
    <location>
        <begin position="1"/>
        <end position="65"/>
    </location>
</feature>
<comment type="caution">
    <text evidence="3">The sequence shown here is derived from an EMBL/GenBank/DDBJ whole genome shotgun (WGS) entry which is preliminary data.</text>
</comment>
<dbReference type="EMBL" id="JAWRVI010000012">
    <property type="protein sequence ID" value="KAK4091421.1"/>
    <property type="molecule type" value="Genomic_DNA"/>
</dbReference>
<name>A0A2U3EIM4_PURLI</name>
<evidence type="ECO:0000313" key="4">
    <source>
        <dbReference type="Proteomes" id="UP000245956"/>
    </source>
</evidence>
<evidence type="ECO:0000313" key="3">
    <source>
        <dbReference type="EMBL" id="PWI74364.1"/>
    </source>
</evidence>
<feature type="compositionally biased region" description="Gly residues" evidence="1">
    <location>
        <begin position="12"/>
        <end position="21"/>
    </location>
</feature>
<reference evidence="3 4" key="2">
    <citation type="journal article" date="2016" name="Front. Microbiol.">
        <title>Genome and transcriptome sequences reveal the specific parasitism of the nematophagous Purpureocillium lilacinum 36-1.</title>
        <authorList>
            <person name="Xie J."/>
            <person name="Li S."/>
            <person name="Mo C."/>
            <person name="Xiao X."/>
            <person name="Peng D."/>
            <person name="Wang G."/>
            <person name="Xiao Y."/>
        </authorList>
    </citation>
    <scope>NUCLEOTIDE SEQUENCE [LARGE SCALE GENOMIC DNA]</scope>
    <source>
        <strain evidence="3 4">36-1</strain>
    </source>
</reference>
<reference evidence="2 5" key="4">
    <citation type="journal article" date="2024" name="Microbiol. Resour. Announc.">
        <title>Genome annotations for the ascomycete fungi Trichoderma harzianum, Trichoderma aggressivum, and Purpureocillium lilacinum.</title>
        <authorList>
            <person name="Beijen E.P.W."/>
            <person name="Ohm R.A."/>
        </authorList>
    </citation>
    <scope>NUCLEOTIDE SEQUENCE [LARGE SCALE GENOMIC DNA]</scope>
    <source>
        <strain evidence="2 5">CBS 150709</strain>
    </source>
</reference>
<keyword evidence="5" id="KW-1185">Reference proteome</keyword>
<organism evidence="3 4">
    <name type="scientific">Purpureocillium lilacinum</name>
    <name type="common">Paecilomyces lilacinus</name>
    <dbReference type="NCBI Taxonomy" id="33203"/>
    <lineage>
        <taxon>Eukaryota</taxon>
        <taxon>Fungi</taxon>
        <taxon>Dikarya</taxon>
        <taxon>Ascomycota</taxon>
        <taxon>Pezizomycotina</taxon>
        <taxon>Sordariomycetes</taxon>
        <taxon>Hypocreomycetidae</taxon>
        <taxon>Hypocreales</taxon>
        <taxon>Ophiocordycipitaceae</taxon>
        <taxon>Purpureocillium</taxon>
    </lineage>
</organism>
<protein>
    <submittedName>
        <fullName evidence="3">Uncharacterized protein</fullName>
    </submittedName>
</protein>
<dbReference type="Proteomes" id="UP000245956">
    <property type="component" value="Unassembled WGS sequence"/>
</dbReference>
<evidence type="ECO:0000313" key="2">
    <source>
        <dbReference type="EMBL" id="KAK4091421.1"/>
    </source>
</evidence>
<proteinExistence type="predicted"/>
<sequence>MRRPRDWWGACVRGGRGGGMARKGDTGDLGRDRDGGCGTAGRRAGGQADEEESGLERQRQDKASRRRIATADVMLHRGASVLLLSCVCGSRLGKALDARRELRRQPMQPRSAAHACAWVRLRIGELKTDTYVRRNRVSVSRPAGSQQASVSAAFVRGGTSSSRWCMGRVAAHDDGWLGGGLQLAVNNASSTQNTTKAAHASQPLPQKSNGWAVLPARPSFALIDKPLRRYLDLQRPCTRRALGHSGPSSVLGLRVVQQAKPFAAERFPHPAPWSVGGGRFSVWGFPSFTNLPTYRLRTSILPAGTFTISASSQPNHPNAPLDRPRPSYRSSAAVKLQGFDAMAPRQLHLTRPLAHPGGVPRAATAWHWLAMHLRIAPQASETI</sequence>
<accession>A0A2U3EIM4</accession>
<reference evidence="3" key="1">
    <citation type="submission" date="2015-05" db="EMBL/GenBank/DDBJ databases">
        <authorList>
            <person name="Wang D.B."/>
            <person name="Wang M."/>
        </authorList>
    </citation>
    <scope>NUCLEOTIDE SEQUENCE</scope>
    <source>
        <strain evidence="3">36-1</strain>
    </source>
</reference>
<feature type="compositionally biased region" description="Basic and acidic residues" evidence="1">
    <location>
        <begin position="22"/>
        <end position="35"/>
    </location>
</feature>
<dbReference type="AlphaFoldDB" id="A0A2U3EIM4"/>
<dbReference type="EMBL" id="LCWV01000003">
    <property type="protein sequence ID" value="PWI74364.1"/>
    <property type="molecule type" value="Genomic_DNA"/>
</dbReference>
<dbReference type="Proteomes" id="UP001287286">
    <property type="component" value="Unassembled WGS sequence"/>
</dbReference>
<feature type="compositionally biased region" description="Basic and acidic residues" evidence="1">
    <location>
        <begin position="54"/>
        <end position="63"/>
    </location>
</feature>
<reference evidence="2" key="3">
    <citation type="submission" date="2023-11" db="EMBL/GenBank/DDBJ databases">
        <authorList>
            <person name="Beijen E."/>
            <person name="Ohm R.A."/>
        </authorList>
    </citation>
    <scope>NUCLEOTIDE SEQUENCE</scope>
    <source>
        <strain evidence="2">CBS 150709</strain>
    </source>
</reference>
<evidence type="ECO:0000256" key="1">
    <source>
        <dbReference type="SAM" id="MobiDB-lite"/>
    </source>
</evidence>